<reference evidence="2 3" key="1">
    <citation type="submission" date="2019-09" db="EMBL/GenBank/DDBJ databases">
        <title>The hologenome of the rock-dwelling lichen Lasallia pustulata.</title>
        <authorList>
            <person name="Greshake Tzovaras B."/>
            <person name="Segers F."/>
            <person name="Bicker A."/>
            <person name="Dal Grande F."/>
            <person name="Otte J."/>
            <person name="Hankeln T."/>
            <person name="Schmitt I."/>
            <person name="Ebersberger I."/>
        </authorList>
    </citation>
    <scope>NUCLEOTIDE SEQUENCE [LARGE SCALE GENOMIC DNA]</scope>
    <source>
        <strain evidence="2">A1-1</strain>
    </source>
</reference>
<evidence type="ECO:0000313" key="3">
    <source>
        <dbReference type="Proteomes" id="UP000324767"/>
    </source>
</evidence>
<protein>
    <submittedName>
        <fullName evidence="2">Uncharacterized protein</fullName>
    </submittedName>
</protein>
<evidence type="ECO:0000313" key="2">
    <source>
        <dbReference type="EMBL" id="KAA6408803.1"/>
    </source>
</evidence>
<feature type="region of interest" description="Disordered" evidence="1">
    <location>
        <begin position="1"/>
        <end position="20"/>
    </location>
</feature>
<organism evidence="2 3">
    <name type="scientific">Lasallia pustulata</name>
    <dbReference type="NCBI Taxonomy" id="136370"/>
    <lineage>
        <taxon>Eukaryota</taxon>
        <taxon>Fungi</taxon>
        <taxon>Dikarya</taxon>
        <taxon>Ascomycota</taxon>
        <taxon>Pezizomycotina</taxon>
        <taxon>Lecanoromycetes</taxon>
        <taxon>OSLEUM clade</taxon>
        <taxon>Umbilicariomycetidae</taxon>
        <taxon>Umbilicariales</taxon>
        <taxon>Umbilicariaceae</taxon>
        <taxon>Lasallia</taxon>
    </lineage>
</organism>
<evidence type="ECO:0000256" key="1">
    <source>
        <dbReference type="SAM" id="MobiDB-lite"/>
    </source>
</evidence>
<accession>A0A5M8PIC9</accession>
<proteinExistence type="predicted"/>
<sequence length="56" mass="6369">MARTRASSSHAKATPKLTQHSTIIKEKHPLFYLEDNVAPDTAWDFSQEVQKSLEEV</sequence>
<name>A0A5M8PIC9_9LECA</name>
<dbReference type="EMBL" id="VXIT01000012">
    <property type="protein sequence ID" value="KAA6408803.1"/>
    <property type="molecule type" value="Genomic_DNA"/>
</dbReference>
<gene>
    <name evidence="2" type="ORF">FRX48_07147</name>
</gene>
<comment type="caution">
    <text evidence="2">The sequence shown here is derived from an EMBL/GenBank/DDBJ whole genome shotgun (WGS) entry which is preliminary data.</text>
</comment>
<dbReference type="Proteomes" id="UP000324767">
    <property type="component" value="Unassembled WGS sequence"/>
</dbReference>
<dbReference type="AlphaFoldDB" id="A0A5M8PIC9"/>